<protein>
    <submittedName>
        <fullName evidence="1">D-3-phosphoglycerate dehydrogenase</fullName>
    </submittedName>
</protein>
<accession>A0ACB5RGW0</accession>
<gene>
    <name evidence="1" type="primary">serA</name>
    <name evidence="1" type="ORF">rsdtw13_35960</name>
</gene>
<evidence type="ECO:0000313" key="2">
    <source>
        <dbReference type="Proteomes" id="UP001058074"/>
    </source>
</evidence>
<dbReference type="Proteomes" id="UP001058074">
    <property type="component" value="Unassembled WGS sequence"/>
</dbReference>
<proteinExistence type="predicted"/>
<organism evidence="1 2">
    <name type="scientific">Inconstantimicrobium mannanitabidum</name>
    <dbReference type="NCBI Taxonomy" id="1604901"/>
    <lineage>
        <taxon>Bacteria</taxon>
        <taxon>Bacillati</taxon>
        <taxon>Bacillota</taxon>
        <taxon>Clostridia</taxon>
        <taxon>Eubacteriales</taxon>
        <taxon>Clostridiaceae</taxon>
        <taxon>Inconstantimicrobium</taxon>
    </lineage>
</organism>
<name>A0ACB5RGW0_9CLOT</name>
<dbReference type="EMBL" id="BROD01000001">
    <property type="protein sequence ID" value="GKX68338.1"/>
    <property type="molecule type" value="Genomic_DNA"/>
</dbReference>
<sequence length="303" mass="33013">MKKVLIADGLQKNAVEQLKDLGIEVIERHFEQEELGEALKEFDAVVIRSASKINKAVLDKELGGKLKLIIRGGVGVDNIDVDYAVKNGIIVKNTPNASSVSVAELAIAHIFALARFINISNVTMRDGKWNKKKYVGTEITGKTLGVVGLGRIGRETAKRAAALGMKVIYFDFIGEIPGVSEYEYYKLDELLAKSDFISLHVPYDAKQGSLIGKEEFAKMKEGAYIINCARGKVVDEAALLEALNSGKVAGAGIDVFEQEPTQNLELVSHPKVSVTPHIGASTNEAQEKIGEEVVNIIKEFFNL</sequence>
<comment type="caution">
    <text evidence="1">The sequence shown here is derived from an EMBL/GenBank/DDBJ whole genome shotgun (WGS) entry which is preliminary data.</text>
</comment>
<evidence type="ECO:0000313" key="1">
    <source>
        <dbReference type="EMBL" id="GKX68338.1"/>
    </source>
</evidence>
<keyword evidence="2" id="KW-1185">Reference proteome</keyword>
<reference evidence="1" key="1">
    <citation type="journal article" date="2025" name="Int. J. Syst. Evol. Microbiol.">
        <title>Inconstantimicrobium mannanitabidum sp. nov., a novel member of the family Clostridiaceae isolated from anoxic soil under the treatment of reductive soil disinfestation.</title>
        <authorList>
            <person name="Ueki A."/>
            <person name="Tonouchi A."/>
            <person name="Honma S."/>
            <person name="Kaku N."/>
            <person name="Ueki K."/>
        </authorList>
    </citation>
    <scope>NUCLEOTIDE SEQUENCE</scope>
    <source>
        <strain evidence="1">TW13</strain>
    </source>
</reference>